<dbReference type="SUPFAM" id="SSF51206">
    <property type="entry name" value="cAMP-binding domain-like"/>
    <property type="match status" value="1"/>
</dbReference>
<reference evidence="2 3" key="1">
    <citation type="submission" date="2018-10" db="EMBL/GenBank/DDBJ databases">
        <title>Genome sequencing of Pedobacter jejuensis TNB23.</title>
        <authorList>
            <person name="Cho Y.-J."/>
            <person name="Cho A."/>
            <person name="Kim O.-S."/>
        </authorList>
    </citation>
    <scope>NUCLEOTIDE SEQUENCE [LARGE SCALE GENOMIC DNA]</scope>
    <source>
        <strain evidence="2 3">TNB23</strain>
    </source>
</reference>
<dbReference type="OrthoDB" id="758145at2"/>
<organism evidence="2 3">
    <name type="scientific">Pedobacter jejuensis</name>
    <dbReference type="NCBI Taxonomy" id="1268550"/>
    <lineage>
        <taxon>Bacteria</taxon>
        <taxon>Pseudomonadati</taxon>
        <taxon>Bacteroidota</taxon>
        <taxon>Sphingobacteriia</taxon>
        <taxon>Sphingobacteriales</taxon>
        <taxon>Sphingobacteriaceae</taxon>
        <taxon>Pedobacter</taxon>
    </lineage>
</organism>
<sequence length="189" mass="21435">MEEMINYILRFGSITPQQIDLIKSKAEVIHLKKGTYFSEANKLAKQVGFITDGIIRVCYYGNKGEEYTRCFVLENRFVVDSSSFFNDTPSSEYVEAVTDCTLLVFSKSAFSELSNTVKNWSDVFTRILTDALMKKVQASNTLLNQDATTRYVKFLELFPNVANRVPLSMLASYLGITQSSLSRIRKNVS</sequence>
<dbReference type="Proteomes" id="UP000274046">
    <property type="component" value="Unassembled WGS sequence"/>
</dbReference>
<name>A0A3N0BUY4_9SPHI</name>
<dbReference type="InterPro" id="IPR000595">
    <property type="entry name" value="cNMP-bd_dom"/>
</dbReference>
<gene>
    <name evidence="2" type="ORF">D7004_13260</name>
</gene>
<dbReference type="InterPro" id="IPR014710">
    <property type="entry name" value="RmlC-like_jellyroll"/>
</dbReference>
<dbReference type="EMBL" id="RBEE01000023">
    <property type="protein sequence ID" value="RNL52512.1"/>
    <property type="molecule type" value="Genomic_DNA"/>
</dbReference>
<proteinExistence type="predicted"/>
<evidence type="ECO:0000313" key="2">
    <source>
        <dbReference type="EMBL" id="RNL52512.1"/>
    </source>
</evidence>
<dbReference type="PROSITE" id="PS50042">
    <property type="entry name" value="CNMP_BINDING_3"/>
    <property type="match status" value="1"/>
</dbReference>
<comment type="caution">
    <text evidence="2">The sequence shown here is derived from an EMBL/GenBank/DDBJ whole genome shotgun (WGS) entry which is preliminary data.</text>
</comment>
<evidence type="ECO:0000259" key="1">
    <source>
        <dbReference type="PROSITE" id="PS50042"/>
    </source>
</evidence>
<dbReference type="Gene3D" id="2.60.120.10">
    <property type="entry name" value="Jelly Rolls"/>
    <property type="match status" value="1"/>
</dbReference>
<dbReference type="CDD" id="cd00038">
    <property type="entry name" value="CAP_ED"/>
    <property type="match status" value="1"/>
</dbReference>
<dbReference type="AlphaFoldDB" id="A0A3N0BUY4"/>
<accession>A0A3N0BUY4</accession>
<protein>
    <submittedName>
        <fullName evidence="2">Crp/Fnr family transcriptional regulator</fullName>
    </submittedName>
</protein>
<dbReference type="InterPro" id="IPR018490">
    <property type="entry name" value="cNMP-bd_dom_sf"/>
</dbReference>
<keyword evidence="3" id="KW-1185">Reference proteome</keyword>
<feature type="domain" description="Cyclic nucleotide-binding" evidence="1">
    <location>
        <begin position="10"/>
        <end position="113"/>
    </location>
</feature>
<dbReference type="Pfam" id="PF00027">
    <property type="entry name" value="cNMP_binding"/>
    <property type="match status" value="1"/>
</dbReference>
<evidence type="ECO:0000313" key="3">
    <source>
        <dbReference type="Proteomes" id="UP000274046"/>
    </source>
</evidence>